<evidence type="ECO:0000256" key="1">
    <source>
        <dbReference type="SAM" id="MobiDB-lite"/>
    </source>
</evidence>
<dbReference type="EMBL" id="CAVLGL010000094">
    <property type="protein sequence ID" value="CAK1597548.1"/>
    <property type="molecule type" value="Genomic_DNA"/>
</dbReference>
<feature type="domain" description="PiggyBac transposable element-derived protein" evidence="2">
    <location>
        <begin position="133"/>
        <end position="501"/>
    </location>
</feature>
<dbReference type="AlphaFoldDB" id="A0AAV1LQ71"/>
<accession>A0AAV1LQ71</accession>
<name>A0AAV1LQ71_9NEOP</name>
<evidence type="ECO:0000313" key="4">
    <source>
        <dbReference type="Proteomes" id="UP001314205"/>
    </source>
</evidence>
<evidence type="ECO:0000259" key="2">
    <source>
        <dbReference type="Pfam" id="PF13843"/>
    </source>
</evidence>
<gene>
    <name evidence="3" type="ORF">PARMNEM_LOCUS16736</name>
</gene>
<protein>
    <recommendedName>
        <fullName evidence="2">PiggyBac transposable element-derived protein domain-containing protein</fullName>
    </recommendedName>
</protein>
<dbReference type="PANTHER" id="PTHR47272:SF2">
    <property type="entry name" value="PIGGYBAC TRANSPOSABLE ELEMENT-DERIVED PROTEIN 3-LIKE"/>
    <property type="match status" value="1"/>
</dbReference>
<dbReference type="PANTHER" id="PTHR47272">
    <property type="entry name" value="DDE_TNP_1_7 DOMAIN-CONTAINING PROTEIN"/>
    <property type="match status" value="1"/>
</dbReference>
<comment type="caution">
    <text evidence="3">The sequence shown here is derived from an EMBL/GenBank/DDBJ whole genome shotgun (WGS) entry which is preliminary data.</text>
</comment>
<proteinExistence type="predicted"/>
<dbReference type="Pfam" id="PF13843">
    <property type="entry name" value="DDE_Tnp_1_7"/>
    <property type="match status" value="1"/>
</dbReference>
<evidence type="ECO:0000313" key="3">
    <source>
        <dbReference type="EMBL" id="CAK1597548.1"/>
    </source>
</evidence>
<reference evidence="3 4" key="1">
    <citation type="submission" date="2023-11" db="EMBL/GenBank/DDBJ databases">
        <authorList>
            <person name="Hedman E."/>
            <person name="Englund M."/>
            <person name="Stromberg M."/>
            <person name="Nyberg Akerstrom W."/>
            <person name="Nylinder S."/>
            <person name="Jareborg N."/>
            <person name="Kallberg Y."/>
            <person name="Kronander E."/>
        </authorList>
    </citation>
    <scope>NUCLEOTIDE SEQUENCE [LARGE SCALE GENOMIC DNA]</scope>
</reference>
<sequence length="624" mass="72807">MPRTLDSKTIEEYLQVLDQSEDDMDSSGGEEADEEIYYENNRQLLADLINEVDAEDVDFSVEDTSDNPPLIIDNADESSLENESEEPQNHQTVASRQRYGRVTWRRTNLTTIQNIQNFPQSIQYPNKILELSTPYQFFSYFFTQELRDKIQTESNLYATQKNLSNPFVISRNDLNKFLGILIYSSIVKNPNFRLYWSDQYGYEPIKSTMTQKHFEKICSVLHFNDNTTHLPQDHPNHDRLHKIRPVIDELNTRYATVPLEQRLSLDEQMCATKMGHYMKQYLPNKPHKWGFKLFLICSIYGFVHKFEVYSGSEKHLHINGEPDLGPTGNTVVRLARIVPRRANHIIYFDNFYTSIPLVTYLAKEGIYCLGTIQSNRIPNNKLPDKKTLMKKTVPRGHYEEQVANVDGVDISAVIWKDNRPVTLLSTYTGSLPITTISRYDKVTKQRVQINCPQVIKDYNSHMGGVDLLDSFIGRYHITRKSRKWTNRLFFHLLDMTIINSWLLYKRTLKQVNSTTKPMNLCNYRLELANALCNLSPQANGNKRGRPSSSSLEADFQLKKKRGPAQSMPPKDVRQDKTGHWQKWGDRSRCKYPHCKGYTYTYCEKCRVSLCYNRDNNCFYKFHHD</sequence>
<keyword evidence="4" id="KW-1185">Reference proteome</keyword>
<feature type="region of interest" description="Disordered" evidence="1">
    <location>
        <begin position="60"/>
        <end position="97"/>
    </location>
</feature>
<dbReference type="Proteomes" id="UP001314205">
    <property type="component" value="Unassembled WGS sequence"/>
</dbReference>
<organism evidence="3 4">
    <name type="scientific">Parnassius mnemosyne</name>
    <name type="common">clouded apollo</name>
    <dbReference type="NCBI Taxonomy" id="213953"/>
    <lineage>
        <taxon>Eukaryota</taxon>
        <taxon>Metazoa</taxon>
        <taxon>Ecdysozoa</taxon>
        <taxon>Arthropoda</taxon>
        <taxon>Hexapoda</taxon>
        <taxon>Insecta</taxon>
        <taxon>Pterygota</taxon>
        <taxon>Neoptera</taxon>
        <taxon>Endopterygota</taxon>
        <taxon>Lepidoptera</taxon>
        <taxon>Glossata</taxon>
        <taxon>Ditrysia</taxon>
        <taxon>Papilionoidea</taxon>
        <taxon>Papilionidae</taxon>
        <taxon>Parnassiinae</taxon>
        <taxon>Parnassini</taxon>
        <taxon>Parnassius</taxon>
        <taxon>Driopa</taxon>
    </lineage>
</organism>
<feature type="region of interest" description="Disordered" evidence="1">
    <location>
        <begin position="538"/>
        <end position="577"/>
    </location>
</feature>
<feature type="compositionally biased region" description="Acidic residues" evidence="1">
    <location>
        <begin position="74"/>
        <end position="86"/>
    </location>
</feature>
<dbReference type="InterPro" id="IPR029526">
    <property type="entry name" value="PGBD"/>
</dbReference>
<feature type="compositionally biased region" description="Polar residues" evidence="1">
    <location>
        <begin position="538"/>
        <end position="551"/>
    </location>
</feature>